<sequence>MQFCKSHESHKIKGKIVNGQPQIDVTIRVEGNIGEVECMVDLGKNQTIDMLQEEVSKEIMNAIQVID</sequence>
<dbReference type="EMBL" id="JAGKSP010000002">
    <property type="protein sequence ID" value="MBP3962580.1"/>
    <property type="molecule type" value="Genomic_DNA"/>
</dbReference>
<evidence type="ECO:0000313" key="2">
    <source>
        <dbReference type="EMBL" id="MBP3962580.1"/>
    </source>
</evidence>
<dbReference type="RefSeq" id="WP_210657562.1">
    <property type="nucleotide sequence ID" value="NZ_JAGKSP010000002.1"/>
</dbReference>
<evidence type="ECO:0000259" key="1">
    <source>
        <dbReference type="Pfam" id="PF05504"/>
    </source>
</evidence>
<dbReference type="Pfam" id="PF05504">
    <property type="entry name" value="Spore_GerAC"/>
    <property type="match status" value="1"/>
</dbReference>
<name>A0ABS5C9S9_9BACL</name>
<reference evidence="2 3" key="1">
    <citation type="submission" date="2021-04" db="EMBL/GenBank/DDBJ databases">
        <title>Paenibacillus sp. DLE-14 whole genome sequence.</title>
        <authorList>
            <person name="Ham Y.J."/>
        </authorList>
    </citation>
    <scope>NUCLEOTIDE SEQUENCE [LARGE SCALE GENOMIC DNA]</scope>
    <source>
        <strain evidence="2 3">DLE-14</strain>
    </source>
</reference>
<keyword evidence="3" id="KW-1185">Reference proteome</keyword>
<proteinExistence type="predicted"/>
<dbReference type="Proteomes" id="UP000673394">
    <property type="component" value="Unassembled WGS sequence"/>
</dbReference>
<gene>
    <name evidence="2" type="ORF">I8J30_07655</name>
</gene>
<dbReference type="InterPro" id="IPR038501">
    <property type="entry name" value="Spore_GerAC_C_sf"/>
</dbReference>
<evidence type="ECO:0000313" key="3">
    <source>
        <dbReference type="Proteomes" id="UP000673394"/>
    </source>
</evidence>
<accession>A0ABS5C9S9</accession>
<dbReference type="Gene3D" id="3.30.300.210">
    <property type="entry name" value="Nutrient germinant receptor protein C, domain 3"/>
    <property type="match status" value="1"/>
</dbReference>
<protein>
    <recommendedName>
        <fullName evidence="1">Spore germination GerAC-like C-terminal domain-containing protein</fullName>
    </recommendedName>
</protein>
<dbReference type="InterPro" id="IPR046953">
    <property type="entry name" value="Spore_GerAC-like_C"/>
</dbReference>
<comment type="caution">
    <text evidence="2">The sequence shown here is derived from an EMBL/GenBank/DDBJ whole genome shotgun (WGS) entry which is preliminary data.</text>
</comment>
<organism evidence="2 3">
    <name type="scientific">Paenibacillus lignilyticus</name>
    <dbReference type="NCBI Taxonomy" id="1172615"/>
    <lineage>
        <taxon>Bacteria</taxon>
        <taxon>Bacillati</taxon>
        <taxon>Bacillota</taxon>
        <taxon>Bacilli</taxon>
        <taxon>Bacillales</taxon>
        <taxon>Paenibacillaceae</taxon>
        <taxon>Paenibacillus</taxon>
    </lineage>
</organism>
<feature type="domain" description="Spore germination GerAC-like C-terminal" evidence="1">
    <location>
        <begin position="5"/>
        <end position="64"/>
    </location>
</feature>